<keyword evidence="9" id="KW-1133">Transmembrane helix</keyword>
<dbReference type="Pfam" id="PF02518">
    <property type="entry name" value="HATPase_c"/>
    <property type="match status" value="1"/>
</dbReference>
<dbReference type="InterPro" id="IPR003661">
    <property type="entry name" value="HisK_dim/P_dom"/>
</dbReference>
<dbReference type="SMART" id="SM00387">
    <property type="entry name" value="HATPase_c"/>
    <property type="match status" value="1"/>
</dbReference>
<keyword evidence="9" id="KW-0812">Transmembrane</keyword>
<feature type="domain" description="Histidine kinase" evidence="10">
    <location>
        <begin position="263"/>
        <end position="473"/>
    </location>
</feature>
<dbReference type="GO" id="GO:0005524">
    <property type="term" value="F:ATP binding"/>
    <property type="evidence" value="ECO:0007669"/>
    <property type="project" value="UniProtKB-KW"/>
</dbReference>
<dbReference type="PANTHER" id="PTHR43065">
    <property type="entry name" value="SENSOR HISTIDINE KINASE"/>
    <property type="match status" value="1"/>
</dbReference>
<proteinExistence type="predicted"/>
<feature type="transmembrane region" description="Helical" evidence="9">
    <location>
        <begin position="114"/>
        <end position="140"/>
    </location>
</feature>
<gene>
    <name evidence="11" type="ORF">CWS01_11260</name>
</gene>
<organism evidence="11 12">
    <name type="scientific">Niallia nealsonii</name>
    <dbReference type="NCBI Taxonomy" id="115979"/>
    <lineage>
        <taxon>Bacteria</taxon>
        <taxon>Bacillati</taxon>
        <taxon>Bacillota</taxon>
        <taxon>Bacilli</taxon>
        <taxon>Bacillales</taxon>
        <taxon>Bacillaceae</taxon>
        <taxon>Niallia</taxon>
    </lineage>
</organism>
<dbReference type="InterPro" id="IPR005467">
    <property type="entry name" value="His_kinase_dom"/>
</dbReference>
<dbReference type="Proteomes" id="UP000233375">
    <property type="component" value="Unassembled WGS sequence"/>
</dbReference>
<name>A0A2N0Z233_9BACI</name>
<evidence type="ECO:0000259" key="10">
    <source>
        <dbReference type="PROSITE" id="PS50109"/>
    </source>
</evidence>
<evidence type="ECO:0000256" key="7">
    <source>
        <dbReference type="ARBA" id="ARBA00022840"/>
    </source>
</evidence>
<dbReference type="EMBL" id="PISE01000022">
    <property type="protein sequence ID" value="PKG23562.1"/>
    <property type="molecule type" value="Genomic_DNA"/>
</dbReference>
<protein>
    <recommendedName>
        <fullName evidence="2">histidine kinase</fullName>
        <ecNumber evidence="2">2.7.13.3</ecNumber>
    </recommendedName>
</protein>
<dbReference type="SUPFAM" id="SSF55874">
    <property type="entry name" value="ATPase domain of HSP90 chaperone/DNA topoisomerase II/histidine kinase"/>
    <property type="match status" value="1"/>
</dbReference>
<feature type="transmembrane region" description="Helical" evidence="9">
    <location>
        <begin position="73"/>
        <end position="93"/>
    </location>
</feature>
<feature type="transmembrane region" description="Helical" evidence="9">
    <location>
        <begin position="191"/>
        <end position="209"/>
    </location>
</feature>
<evidence type="ECO:0000313" key="11">
    <source>
        <dbReference type="EMBL" id="PKG23562.1"/>
    </source>
</evidence>
<keyword evidence="4" id="KW-0808">Transferase</keyword>
<evidence type="ECO:0000313" key="12">
    <source>
        <dbReference type="Proteomes" id="UP000233375"/>
    </source>
</evidence>
<dbReference type="InterPro" id="IPR004358">
    <property type="entry name" value="Sig_transdc_His_kin-like_C"/>
</dbReference>
<dbReference type="RefSeq" id="WP_101177297.1">
    <property type="nucleotide sequence ID" value="NZ_PISE01000022.1"/>
</dbReference>
<comment type="caution">
    <text evidence="11">The sequence shown here is derived from an EMBL/GenBank/DDBJ whole genome shotgun (WGS) entry which is preliminary data.</text>
</comment>
<keyword evidence="7" id="KW-0067">ATP-binding</keyword>
<evidence type="ECO:0000256" key="1">
    <source>
        <dbReference type="ARBA" id="ARBA00000085"/>
    </source>
</evidence>
<dbReference type="Gene3D" id="3.30.565.10">
    <property type="entry name" value="Histidine kinase-like ATPase, C-terminal domain"/>
    <property type="match status" value="1"/>
</dbReference>
<dbReference type="InterPro" id="IPR036890">
    <property type="entry name" value="HATPase_C_sf"/>
</dbReference>
<keyword evidence="12" id="KW-1185">Reference proteome</keyword>
<keyword evidence="8" id="KW-0902">Two-component regulatory system</keyword>
<feature type="transmembrane region" description="Helical" evidence="9">
    <location>
        <begin position="160"/>
        <end position="179"/>
    </location>
</feature>
<sequence length="476" mass="55013">MIVGIFIFMIGLIPIVLAIGTFRLFNGSKFSILLLIYMLFISIWQFSVSVLYFPTILSEETALFLFRLFRMGSTFSIAIIFYIVIIILDNNKFDSNVHYFSNKLRRFVFNKKVFYLYIIWSIFIYFINWTSLGIKGLSIVNQETLGLHFYFPVYGSFNSVYLFHMSTLLIFLACLIIIAKRVENRYVQRFLRAYAMYSFLLFFSGFLNFIPQTGILFSSLGIVLFASMIIFEFIKMNVDKTNQYNGLLERQKKLDYAGSLSSSLIHEVKNNVQVIRGFHKLIKENTVLDQKNEEFFDLVDKASYQLKEIVENYSLYMKQAQLTFAMEDVNSLLEEVVEMVNKSAKESRAAIKLYCLQKNIKAYINKPNIQQAFINLIKNSIEAIPPERTTRMILITVGELQENVVITLRDSGTGIEINDLEEVFNPFTTTKEKGMGMGLAFVKKIILEHRGDICIKESSSKGTEFEIVIPLYALAE</sequence>
<dbReference type="PANTHER" id="PTHR43065:SF10">
    <property type="entry name" value="PEROXIDE STRESS-ACTIVATED HISTIDINE KINASE MAK3"/>
    <property type="match status" value="1"/>
</dbReference>
<accession>A0A2N0Z233</accession>
<evidence type="ECO:0000256" key="6">
    <source>
        <dbReference type="ARBA" id="ARBA00022777"/>
    </source>
</evidence>
<keyword evidence="6 11" id="KW-0418">Kinase</keyword>
<dbReference type="OrthoDB" id="2710763at2"/>
<keyword evidence="9" id="KW-0472">Membrane</keyword>
<evidence type="ECO:0000256" key="3">
    <source>
        <dbReference type="ARBA" id="ARBA00022553"/>
    </source>
</evidence>
<dbReference type="Gene3D" id="1.10.287.130">
    <property type="match status" value="1"/>
</dbReference>
<evidence type="ECO:0000256" key="8">
    <source>
        <dbReference type="ARBA" id="ARBA00023012"/>
    </source>
</evidence>
<dbReference type="InterPro" id="IPR003594">
    <property type="entry name" value="HATPase_dom"/>
</dbReference>
<dbReference type="EC" id="2.7.13.3" evidence="2"/>
<dbReference type="PRINTS" id="PR00344">
    <property type="entry name" value="BCTRLSENSOR"/>
</dbReference>
<evidence type="ECO:0000256" key="5">
    <source>
        <dbReference type="ARBA" id="ARBA00022741"/>
    </source>
</evidence>
<evidence type="ECO:0000256" key="4">
    <source>
        <dbReference type="ARBA" id="ARBA00022679"/>
    </source>
</evidence>
<evidence type="ECO:0000256" key="2">
    <source>
        <dbReference type="ARBA" id="ARBA00012438"/>
    </source>
</evidence>
<keyword evidence="3" id="KW-0597">Phosphoprotein</keyword>
<dbReference type="AlphaFoldDB" id="A0A2N0Z233"/>
<feature type="transmembrane region" description="Helical" evidence="9">
    <location>
        <begin position="32"/>
        <end position="53"/>
    </location>
</feature>
<feature type="transmembrane region" description="Helical" evidence="9">
    <location>
        <begin position="6"/>
        <end position="25"/>
    </location>
</feature>
<reference evidence="11 12" key="1">
    <citation type="journal article" date="2003" name="Int. J. Syst. Evol. Microbiol.">
        <title>Bacillus nealsonii sp. nov., isolated from a spacecraft-assembly facility, whose spores are gamma-radiation resistant.</title>
        <authorList>
            <person name="Venkateswaran K."/>
            <person name="Kempf M."/>
            <person name="Chen F."/>
            <person name="Satomi M."/>
            <person name="Nicholson W."/>
            <person name="Kern R."/>
        </authorList>
    </citation>
    <scope>NUCLEOTIDE SEQUENCE [LARGE SCALE GENOMIC DNA]</scope>
    <source>
        <strain evidence="11 12">FO-92</strain>
    </source>
</reference>
<dbReference type="GO" id="GO:0000155">
    <property type="term" value="F:phosphorelay sensor kinase activity"/>
    <property type="evidence" value="ECO:0007669"/>
    <property type="project" value="InterPro"/>
</dbReference>
<feature type="transmembrane region" description="Helical" evidence="9">
    <location>
        <begin position="215"/>
        <end position="234"/>
    </location>
</feature>
<dbReference type="PROSITE" id="PS50109">
    <property type="entry name" value="HIS_KIN"/>
    <property type="match status" value="1"/>
</dbReference>
<keyword evidence="5" id="KW-0547">Nucleotide-binding</keyword>
<evidence type="ECO:0000256" key="9">
    <source>
        <dbReference type="SAM" id="Phobius"/>
    </source>
</evidence>
<dbReference type="CDD" id="cd00082">
    <property type="entry name" value="HisKA"/>
    <property type="match status" value="1"/>
</dbReference>
<comment type="catalytic activity">
    <reaction evidence="1">
        <text>ATP + protein L-histidine = ADP + protein N-phospho-L-histidine.</text>
        <dbReference type="EC" id="2.7.13.3"/>
    </reaction>
</comment>